<dbReference type="Gene3D" id="1.10.10.60">
    <property type="entry name" value="Homeodomain-like"/>
    <property type="match status" value="1"/>
</dbReference>
<dbReference type="KEGG" id="afq:AFA_06365"/>
<evidence type="ECO:0000313" key="2">
    <source>
        <dbReference type="Proteomes" id="UP000214561"/>
    </source>
</evidence>
<dbReference type="AlphaFoldDB" id="A0AB33CSH6"/>
<reference evidence="1 2" key="1">
    <citation type="submission" date="2017-05" db="EMBL/GenBank/DDBJ databases">
        <authorList>
            <person name="Qiu J.G."/>
            <person name="He J."/>
        </authorList>
    </citation>
    <scope>NUCLEOTIDE SEQUENCE [LARGE SCALE GENOMIC DNA]</scope>
    <source>
        <strain evidence="1 2">JQ135</strain>
    </source>
</reference>
<evidence type="ECO:0008006" key="3">
    <source>
        <dbReference type="Google" id="ProtNLM"/>
    </source>
</evidence>
<dbReference type="EMBL" id="CP021641">
    <property type="protein sequence ID" value="ASR89094.1"/>
    <property type="molecule type" value="Genomic_DNA"/>
</dbReference>
<gene>
    <name evidence="1" type="ORF">AFA_06365</name>
</gene>
<evidence type="ECO:0000313" key="1">
    <source>
        <dbReference type="EMBL" id="ASR89094.1"/>
    </source>
</evidence>
<accession>A0AB33CSH6</accession>
<dbReference type="Proteomes" id="UP000214561">
    <property type="component" value="Chromosome"/>
</dbReference>
<sequence length="78" mass="9051">MLYRNIDGFPREAVMHVAHELRRQGKTQGEIASIVGCSQSTVSMWLREIQQQHYRVDQEQVASITRSLLERHVESESL</sequence>
<name>A0AB33CSH6_ALCFA</name>
<proteinExistence type="predicted"/>
<organism evidence="1 2">
    <name type="scientific">Alcaligenes faecalis</name>
    <dbReference type="NCBI Taxonomy" id="511"/>
    <lineage>
        <taxon>Bacteria</taxon>
        <taxon>Pseudomonadati</taxon>
        <taxon>Pseudomonadota</taxon>
        <taxon>Betaproteobacteria</taxon>
        <taxon>Burkholderiales</taxon>
        <taxon>Alcaligenaceae</taxon>
        <taxon>Alcaligenes</taxon>
    </lineage>
</organism>
<protein>
    <recommendedName>
        <fullName evidence="3">Helix-turn-helix domain-containing protein</fullName>
    </recommendedName>
</protein>